<proteinExistence type="predicted"/>
<dbReference type="AlphaFoldDB" id="A0A1T5MKR6"/>
<evidence type="ECO:0000256" key="1">
    <source>
        <dbReference type="SAM" id="Phobius"/>
    </source>
</evidence>
<dbReference type="Proteomes" id="UP000190961">
    <property type="component" value="Unassembled WGS sequence"/>
</dbReference>
<protein>
    <submittedName>
        <fullName evidence="2">Uncharacterized protein</fullName>
    </submittedName>
</protein>
<organism evidence="2 3">
    <name type="scientific">Ohtaekwangia koreensis</name>
    <dbReference type="NCBI Taxonomy" id="688867"/>
    <lineage>
        <taxon>Bacteria</taxon>
        <taxon>Pseudomonadati</taxon>
        <taxon>Bacteroidota</taxon>
        <taxon>Cytophagia</taxon>
        <taxon>Cytophagales</taxon>
        <taxon>Fulvivirgaceae</taxon>
        <taxon>Ohtaekwangia</taxon>
    </lineage>
</organism>
<dbReference type="EMBL" id="FUZU01000005">
    <property type="protein sequence ID" value="SKC88811.1"/>
    <property type="molecule type" value="Genomic_DNA"/>
</dbReference>
<sequence>MTSVSISYYYKWSSLVTFIVSIMGPLVLIEGTLVEKFWMALLVNLQFHFAFQFLSRLPYGIYKRIERENPGTKIPAYKILNIFSWIMMIFSTIGFVGFLNSVMAHRQYEQLMVTMTFIAIFLGGYSSYLKLREG</sequence>
<gene>
    <name evidence="2" type="ORF">SAMN05660236_5699</name>
</gene>
<keyword evidence="1" id="KW-1133">Transmembrane helix</keyword>
<feature type="transmembrane region" description="Helical" evidence="1">
    <location>
        <begin position="37"/>
        <end position="59"/>
    </location>
</feature>
<name>A0A1T5MKR6_9BACT</name>
<keyword evidence="1" id="KW-0812">Transmembrane</keyword>
<keyword evidence="3" id="KW-1185">Reference proteome</keyword>
<feature type="transmembrane region" description="Helical" evidence="1">
    <location>
        <begin position="12"/>
        <end position="31"/>
    </location>
</feature>
<keyword evidence="1" id="KW-0472">Membrane</keyword>
<accession>A0A1T5MKR6</accession>
<feature type="transmembrane region" description="Helical" evidence="1">
    <location>
        <begin position="79"/>
        <end position="99"/>
    </location>
</feature>
<evidence type="ECO:0000313" key="2">
    <source>
        <dbReference type="EMBL" id="SKC88811.1"/>
    </source>
</evidence>
<evidence type="ECO:0000313" key="3">
    <source>
        <dbReference type="Proteomes" id="UP000190961"/>
    </source>
</evidence>
<feature type="transmembrane region" description="Helical" evidence="1">
    <location>
        <begin position="111"/>
        <end position="129"/>
    </location>
</feature>
<reference evidence="2 3" key="1">
    <citation type="submission" date="2017-02" db="EMBL/GenBank/DDBJ databases">
        <authorList>
            <person name="Peterson S.W."/>
        </authorList>
    </citation>
    <scope>NUCLEOTIDE SEQUENCE [LARGE SCALE GENOMIC DNA]</scope>
    <source>
        <strain evidence="2 3">DSM 25262</strain>
    </source>
</reference>